<dbReference type="PRINTS" id="PR00364">
    <property type="entry name" value="DISEASERSIST"/>
</dbReference>
<dbReference type="InterPro" id="IPR011990">
    <property type="entry name" value="TPR-like_helical_dom_sf"/>
</dbReference>
<evidence type="ECO:0000256" key="3">
    <source>
        <dbReference type="PROSITE-ProRule" id="PRU01091"/>
    </source>
</evidence>
<dbReference type="OrthoDB" id="9812579at2"/>
<comment type="similarity">
    <text evidence="1">Belongs to the AfsR/DnrI/RedD regulatory family.</text>
</comment>
<dbReference type="InterPro" id="IPR001867">
    <property type="entry name" value="OmpR/PhoB-type_DNA-bd"/>
</dbReference>
<dbReference type="RefSeq" id="WP_132875048.1">
    <property type="nucleotide sequence ID" value="NZ_SLXQ01000001.1"/>
</dbReference>
<dbReference type="InterPro" id="IPR005158">
    <property type="entry name" value="BTAD"/>
</dbReference>
<evidence type="ECO:0000259" key="5">
    <source>
        <dbReference type="PROSITE" id="PS51755"/>
    </source>
</evidence>
<reference evidence="6 7" key="1">
    <citation type="submission" date="2019-03" db="EMBL/GenBank/DDBJ databases">
        <title>Genomic Encyclopedia of Type Strains, Phase IV (KMG-IV): sequencing the most valuable type-strain genomes for metagenomic binning, comparative biology and taxonomic classification.</title>
        <authorList>
            <person name="Goeker M."/>
        </authorList>
    </citation>
    <scope>NUCLEOTIDE SEQUENCE [LARGE SCALE GENOMIC DNA]</scope>
    <source>
        <strain evidence="6 7">DSM 45765</strain>
    </source>
</reference>
<dbReference type="AlphaFoldDB" id="A0A4R2R1R7"/>
<dbReference type="EMBL" id="SLXQ01000001">
    <property type="protein sequence ID" value="TCP56453.1"/>
    <property type="molecule type" value="Genomic_DNA"/>
</dbReference>
<dbReference type="GO" id="GO:0006355">
    <property type="term" value="P:regulation of DNA-templated transcription"/>
    <property type="evidence" value="ECO:0007669"/>
    <property type="project" value="InterPro"/>
</dbReference>
<keyword evidence="7" id="KW-1185">Reference proteome</keyword>
<dbReference type="Gene3D" id="1.10.10.10">
    <property type="entry name" value="Winged helix-like DNA-binding domain superfamily/Winged helix DNA-binding domain"/>
    <property type="match status" value="1"/>
</dbReference>
<sequence length="1087" mass="117523">MRFEVLGPLRVCGTTGKQVRVPEAKVRALLAALLVAEGEPVSTDRLIDDLWGTRPPGKPVGALRAKVSQLRGALDTAQPGARELVEYHAPGYLLRIDRTTVDAIEFRELAGRARESAEVAERVRLLDEALGLWRGPAFAEFADAEFTRATITKLTEQRLAAVEDRAFALLAMDVSAAGELSGELTELVTAHPLRERLRAAQLRALYQAGRQSEALASYARLRTQLREELGLDPGPEITELHGAILRQDPNLGAADRQAPSSRPSRREQRDNLPIPAGELIGRAQALADLGALLGKERLVTLTGPGGVGKTRLAIEAARQPDAPDWEGPDWEGVVFVELGALDRTAGESAKAAAALVDHLAGVLGIREGQTGVTLRERLIDGLSSRRLLVLLDNCEHLVEQVAELVTELLRAGPELRVLATSQQALAVRGEHLFPVPPLDLPDSATPATGPAAFGESSAVQLFRALAEASTPGWQLTAANAADVAAICRQLDGIPLALELAATRLRVLSVQDLATRLRDRFRLLTAGHRDAPARQQTLRAMLDWSWELLSQPEQTVLRRLAAHTDGCTLAAAEAVCADEQLPAGDVLELLGRLVDRSLVTAQQAADGVRYRLLESVAVYGAEQLRGAAEADVVLDRHDQYYLALAEYADCRLRGAAQHTWLRRLDADTGNLRGALSGALHRGAADLALRLACALCWYWYLRGRFGEAYRALGEALGLSGEADPQVRRWARVWRANFALLLGEHPLELPTDYRELADPARRALAQWFLGSVGFTDPAETDELAAESLAAFRELDDDWGIALGLATMAWNALNRGDLVAAKRDAEHSMALLREIGDRWAQLQAIPVLSSLAEIAGDYAESARLHEHARRIAEEFELWPEVSYQISGLGRLALLRGDLASADELHGRAWQLATEQSDKLGQQLAQLGLGLGARRAGRLDEAEQHFRPWLGWNTDRRVAAGVALILAELGFIAEQRGEAEQALRTHLDGLTAARETGDPRAIALAWEGIAGARALAGARAESAMLLGVADGLRQSVNAPLPPAERGDVRRIEQAASAALGPPAFAAEFARGKESTPGAELAALEQRLRAEPQ</sequence>
<dbReference type="Gene3D" id="1.25.40.10">
    <property type="entry name" value="Tetratricopeptide repeat domain"/>
    <property type="match status" value="3"/>
</dbReference>
<dbReference type="PANTHER" id="PTHR47691">
    <property type="entry name" value="REGULATOR-RELATED"/>
    <property type="match status" value="1"/>
</dbReference>
<dbReference type="InterPro" id="IPR016032">
    <property type="entry name" value="Sig_transdc_resp-reg_C-effctor"/>
</dbReference>
<dbReference type="SUPFAM" id="SSF52540">
    <property type="entry name" value="P-loop containing nucleoside triphosphate hydrolases"/>
    <property type="match status" value="1"/>
</dbReference>
<dbReference type="GO" id="GO:0003677">
    <property type="term" value="F:DNA binding"/>
    <property type="evidence" value="ECO:0007669"/>
    <property type="project" value="UniProtKB-UniRule"/>
</dbReference>
<evidence type="ECO:0000256" key="1">
    <source>
        <dbReference type="ARBA" id="ARBA00005820"/>
    </source>
</evidence>
<dbReference type="InterPro" id="IPR058852">
    <property type="entry name" value="HTH_77"/>
</dbReference>
<gene>
    <name evidence="6" type="ORF">EV191_101396</name>
</gene>
<proteinExistence type="inferred from homology"/>
<dbReference type="SUPFAM" id="SSF46894">
    <property type="entry name" value="C-terminal effector domain of the bipartite response regulators"/>
    <property type="match status" value="1"/>
</dbReference>
<comment type="caution">
    <text evidence="6">The sequence shown here is derived from an EMBL/GenBank/DDBJ whole genome shotgun (WGS) entry which is preliminary data.</text>
</comment>
<dbReference type="SMART" id="SM01043">
    <property type="entry name" value="BTAD"/>
    <property type="match status" value="1"/>
</dbReference>
<evidence type="ECO:0000313" key="6">
    <source>
        <dbReference type="EMBL" id="TCP56453.1"/>
    </source>
</evidence>
<dbReference type="Pfam" id="PF25872">
    <property type="entry name" value="HTH_77"/>
    <property type="match status" value="1"/>
</dbReference>
<accession>A0A4R2R1R7</accession>
<dbReference type="PANTHER" id="PTHR47691:SF3">
    <property type="entry name" value="HTH-TYPE TRANSCRIPTIONAL REGULATOR RV0890C-RELATED"/>
    <property type="match status" value="1"/>
</dbReference>
<dbReference type="InterPro" id="IPR027417">
    <property type="entry name" value="P-loop_NTPase"/>
</dbReference>
<evidence type="ECO:0000256" key="2">
    <source>
        <dbReference type="ARBA" id="ARBA00023125"/>
    </source>
</evidence>
<dbReference type="SUPFAM" id="SSF48452">
    <property type="entry name" value="TPR-like"/>
    <property type="match status" value="3"/>
</dbReference>
<dbReference type="GO" id="GO:0000160">
    <property type="term" value="P:phosphorelay signal transduction system"/>
    <property type="evidence" value="ECO:0007669"/>
    <property type="project" value="InterPro"/>
</dbReference>
<organism evidence="6 7">
    <name type="scientific">Tamaricihabitans halophyticus</name>
    <dbReference type="NCBI Taxonomy" id="1262583"/>
    <lineage>
        <taxon>Bacteria</taxon>
        <taxon>Bacillati</taxon>
        <taxon>Actinomycetota</taxon>
        <taxon>Actinomycetes</taxon>
        <taxon>Pseudonocardiales</taxon>
        <taxon>Pseudonocardiaceae</taxon>
        <taxon>Tamaricihabitans</taxon>
    </lineage>
</organism>
<dbReference type="PROSITE" id="PS51755">
    <property type="entry name" value="OMPR_PHOB"/>
    <property type="match status" value="1"/>
</dbReference>
<feature type="region of interest" description="Disordered" evidence="4">
    <location>
        <begin position="248"/>
        <end position="271"/>
    </location>
</feature>
<dbReference type="SMART" id="SM00862">
    <property type="entry name" value="Trans_reg_C"/>
    <property type="match status" value="1"/>
</dbReference>
<dbReference type="Proteomes" id="UP000294911">
    <property type="component" value="Unassembled WGS sequence"/>
</dbReference>
<dbReference type="CDD" id="cd15831">
    <property type="entry name" value="BTAD"/>
    <property type="match status" value="1"/>
</dbReference>
<feature type="domain" description="OmpR/PhoB-type" evidence="5">
    <location>
        <begin position="1"/>
        <end position="96"/>
    </location>
</feature>
<evidence type="ECO:0000256" key="4">
    <source>
        <dbReference type="SAM" id="MobiDB-lite"/>
    </source>
</evidence>
<feature type="DNA-binding region" description="OmpR/PhoB-type" evidence="3">
    <location>
        <begin position="1"/>
        <end position="96"/>
    </location>
</feature>
<protein>
    <submittedName>
        <fullName evidence="6">Putative ATPase</fullName>
    </submittedName>
</protein>
<dbReference type="Gene3D" id="3.40.50.300">
    <property type="entry name" value="P-loop containing nucleotide triphosphate hydrolases"/>
    <property type="match status" value="1"/>
</dbReference>
<dbReference type="InterPro" id="IPR036388">
    <property type="entry name" value="WH-like_DNA-bd_sf"/>
</dbReference>
<keyword evidence="2 3" id="KW-0238">DNA-binding</keyword>
<evidence type="ECO:0000313" key="7">
    <source>
        <dbReference type="Proteomes" id="UP000294911"/>
    </source>
</evidence>
<name>A0A4R2R1R7_9PSEU</name>
<dbReference type="Pfam" id="PF03704">
    <property type="entry name" value="BTAD"/>
    <property type="match status" value="1"/>
</dbReference>